<reference evidence="2" key="2">
    <citation type="submission" date="2020-09" db="EMBL/GenBank/DDBJ databases">
        <authorList>
            <person name="Sun Q."/>
            <person name="Zhou Y."/>
        </authorList>
    </citation>
    <scope>NUCLEOTIDE SEQUENCE</scope>
    <source>
        <strain evidence="2">CGMCC 1.15758</strain>
    </source>
</reference>
<evidence type="ECO:0000256" key="1">
    <source>
        <dbReference type="SAM" id="MobiDB-lite"/>
    </source>
</evidence>
<comment type="caution">
    <text evidence="2">The sequence shown here is derived from an EMBL/GenBank/DDBJ whole genome shotgun (WGS) entry which is preliminary data.</text>
</comment>
<protein>
    <submittedName>
        <fullName evidence="2">Uncharacterized protein</fullName>
    </submittedName>
</protein>
<sequence>MSIILKMLHLFDNKKQREYVSNAGDFLANYDRDFPTRSQSQKKEAQKHRNIFNRKTDGFSL</sequence>
<dbReference type="RefSeq" id="WP_117003821.1">
    <property type="nucleotide sequence ID" value="NZ_BMJS01000044.1"/>
</dbReference>
<dbReference type="InterPro" id="IPR049640">
    <property type="entry name" value="CBU_0585/lpg0581-like"/>
</dbReference>
<dbReference type="Proteomes" id="UP000636949">
    <property type="component" value="Unassembled WGS sequence"/>
</dbReference>
<reference evidence="2" key="1">
    <citation type="journal article" date="2014" name="Int. J. Syst. Evol. Microbiol.">
        <title>Complete genome sequence of Corynebacterium casei LMG S-19264T (=DSM 44701T), isolated from a smear-ripened cheese.</title>
        <authorList>
            <consortium name="US DOE Joint Genome Institute (JGI-PGF)"/>
            <person name="Walter F."/>
            <person name="Albersmeier A."/>
            <person name="Kalinowski J."/>
            <person name="Ruckert C."/>
        </authorList>
    </citation>
    <scope>NUCLEOTIDE SEQUENCE</scope>
    <source>
        <strain evidence="2">CGMCC 1.15758</strain>
    </source>
</reference>
<organism evidence="2 3">
    <name type="scientific">Cysteiniphilum litorale</name>
    <dbReference type="NCBI Taxonomy" id="2056700"/>
    <lineage>
        <taxon>Bacteria</taxon>
        <taxon>Pseudomonadati</taxon>
        <taxon>Pseudomonadota</taxon>
        <taxon>Gammaproteobacteria</taxon>
        <taxon>Thiotrichales</taxon>
        <taxon>Fastidiosibacteraceae</taxon>
        <taxon>Cysteiniphilum</taxon>
    </lineage>
</organism>
<gene>
    <name evidence="2" type="ORF">GCM10010995_25170</name>
</gene>
<accession>A0A8J3E9W9</accession>
<dbReference type="AlphaFoldDB" id="A0A8J3E9W9"/>
<dbReference type="EMBL" id="BMJS01000044">
    <property type="protein sequence ID" value="GGG06616.1"/>
    <property type="molecule type" value="Genomic_DNA"/>
</dbReference>
<feature type="region of interest" description="Disordered" evidence="1">
    <location>
        <begin position="37"/>
        <end position="61"/>
    </location>
</feature>
<evidence type="ECO:0000313" key="3">
    <source>
        <dbReference type="Proteomes" id="UP000636949"/>
    </source>
</evidence>
<dbReference type="NCBIfam" id="NF041950">
    <property type="entry name" value="CBU_0585_fam"/>
    <property type="match status" value="1"/>
</dbReference>
<name>A0A8J3E9W9_9GAMM</name>
<keyword evidence="3" id="KW-1185">Reference proteome</keyword>
<evidence type="ECO:0000313" key="2">
    <source>
        <dbReference type="EMBL" id="GGG06616.1"/>
    </source>
</evidence>
<dbReference type="OrthoDB" id="5625524at2"/>
<proteinExistence type="predicted"/>